<dbReference type="GO" id="GO:0005829">
    <property type="term" value="C:cytosol"/>
    <property type="evidence" value="ECO:0007669"/>
    <property type="project" value="TreeGrafter"/>
</dbReference>
<dbReference type="InterPro" id="IPR023302">
    <property type="entry name" value="Pept_S9A_N"/>
</dbReference>
<dbReference type="Gene3D" id="2.130.10.120">
    <property type="entry name" value="Prolyl oligopeptidase, N-terminal domain"/>
    <property type="match status" value="1"/>
</dbReference>
<evidence type="ECO:0000313" key="11">
    <source>
        <dbReference type="Proteomes" id="UP000035682"/>
    </source>
</evidence>
<evidence type="ECO:0000256" key="6">
    <source>
        <dbReference type="ARBA" id="ARBA00022825"/>
    </source>
</evidence>
<keyword evidence="6 7" id="KW-0720">Serine protease</keyword>
<reference evidence="11" key="1">
    <citation type="submission" date="2014-09" db="EMBL/GenBank/DDBJ databases">
        <authorList>
            <person name="Martin A.A."/>
        </authorList>
    </citation>
    <scope>NUCLEOTIDE SEQUENCE</scope>
    <source>
        <strain evidence="11">ED321</strain>
    </source>
</reference>
<dbReference type="InterPro" id="IPR051167">
    <property type="entry name" value="Prolyl_oligopep/macrocyclase"/>
</dbReference>
<evidence type="ECO:0000259" key="8">
    <source>
        <dbReference type="Pfam" id="PF00326"/>
    </source>
</evidence>
<keyword evidence="4 7" id="KW-0645">Protease</keyword>
<keyword evidence="11" id="KW-1185">Reference proteome</keyword>
<gene>
    <name evidence="10 12 13" type="ORF">SRAE_X000169600</name>
</gene>
<dbReference type="SUPFAM" id="SSF53474">
    <property type="entry name" value="alpha/beta-Hydrolases"/>
    <property type="match status" value="1"/>
</dbReference>
<dbReference type="PANTHER" id="PTHR42881">
    <property type="entry name" value="PROLYL ENDOPEPTIDASE"/>
    <property type="match status" value="1"/>
</dbReference>
<dbReference type="PANTHER" id="PTHR42881:SF2">
    <property type="entry name" value="PROLYL ENDOPEPTIDASE"/>
    <property type="match status" value="1"/>
</dbReference>
<dbReference type="InterPro" id="IPR029058">
    <property type="entry name" value="AB_hydrolase_fold"/>
</dbReference>
<dbReference type="InterPro" id="IPR002470">
    <property type="entry name" value="Peptidase_S9A"/>
</dbReference>
<dbReference type="Proteomes" id="UP000035682">
    <property type="component" value="Unplaced"/>
</dbReference>
<evidence type="ECO:0000259" key="9">
    <source>
        <dbReference type="Pfam" id="PF02897"/>
    </source>
</evidence>
<evidence type="ECO:0000313" key="10">
    <source>
        <dbReference type="EMBL" id="CEF59954.1"/>
    </source>
</evidence>
<comment type="similarity">
    <text evidence="2 7">Belongs to the peptidase S9A family.</text>
</comment>
<accession>A0A090KQZ9</accession>
<comment type="catalytic activity">
    <reaction evidence="1">
        <text>Hydrolysis of Pro-|-Xaa &gt;&gt; Ala-|-Xaa in oligopeptides.</text>
        <dbReference type="EC" id="3.4.21.26"/>
    </reaction>
</comment>
<reference evidence="12" key="3">
    <citation type="submission" date="2020-12" db="UniProtKB">
        <authorList>
            <consortium name="WormBaseParasite"/>
        </authorList>
    </citation>
    <scope>IDENTIFICATION</scope>
</reference>
<evidence type="ECO:0000256" key="5">
    <source>
        <dbReference type="ARBA" id="ARBA00022801"/>
    </source>
</evidence>
<proteinExistence type="inferred from homology"/>
<evidence type="ECO:0000256" key="7">
    <source>
        <dbReference type="RuleBase" id="RU368024"/>
    </source>
</evidence>
<feature type="domain" description="Peptidase S9A N-terminal" evidence="9">
    <location>
        <begin position="16"/>
        <end position="363"/>
    </location>
</feature>
<dbReference type="WormBase" id="SRAE_X000169600">
    <property type="protein sequence ID" value="SRP01262"/>
    <property type="gene ID" value="WBGene00267271"/>
</dbReference>
<evidence type="ECO:0000256" key="4">
    <source>
        <dbReference type="ARBA" id="ARBA00022670"/>
    </source>
</evidence>
<dbReference type="AlphaFoldDB" id="A0A090KQZ9"/>
<evidence type="ECO:0000256" key="2">
    <source>
        <dbReference type="ARBA" id="ARBA00005228"/>
    </source>
</evidence>
<dbReference type="GO" id="GO:0006508">
    <property type="term" value="P:proteolysis"/>
    <property type="evidence" value="ECO:0007669"/>
    <property type="project" value="UniProtKB-KW"/>
</dbReference>
<dbReference type="GO" id="GO:0004252">
    <property type="term" value="F:serine-type endopeptidase activity"/>
    <property type="evidence" value="ECO:0007669"/>
    <property type="project" value="UniProtKB-UniRule"/>
</dbReference>
<dbReference type="Gene3D" id="3.40.50.1820">
    <property type="entry name" value="alpha/beta hydrolase"/>
    <property type="match status" value="1"/>
</dbReference>
<dbReference type="GO" id="GO:0070012">
    <property type="term" value="F:oligopeptidase activity"/>
    <property type="evidence" value="ECO:0007669"/>
    <property type="project" value="TreeGrafter"/>
</dbReference>
<keyword evidence="5 7" id="KW-0378">Hydrolase</keyword>
<dbReference type="RefSeq" id="XP_024499164.1">
    <property type="nucleotide sequence ID" value="XM_024651885.1"/>
</dbReference>
<dbReference type="PRINTS" id="PR00862">
    <property type="entry name" value="PROLIGOPTASE"/>
</dbReference>
<dbReference type="Pfam" id="PF00326">
    <property type="entry name" value="Peptidase_S9"/>
    <property type="match status" value="1"/>
</dbReference>
<evidence type="ECO:0000256" key="3">
    <source>
        <dbReference type="ARBA" id="ARBA00016310"/>
    </source>
</evidence>
<dbReference type="CTD" id="36384765"/>
<dbReference type="Pfam" id="PF02897">
    <property type="entry name" value="Peptidase_S9_N"/>
    <property type="match status" value="1"/>
</dbReference>
<sequence length="667" mass="78613">MNKSEFITPVKNILSSYNKYKKQELFNQFGEYQYYYAYHKNLRTIIKRKRISDTNEEEFINVHNYPRLDETEIKSFAISYTKKLMAYQVILESGHWRVRFKYVNGTEIYDEFDFDVSSDYAFVLNDTGFIYSNNSYNNTINGIKYYDTSSQSLYFHKFGTHERNDIEIFRNNISEDSDVTAKVSDDGNYLFVTLYNALNSTSALYFYNLKNVHDFKSKIELNHLIGNFDANYELYSSVGDMAIIYTNKFSYSGRIVLVKIQNSHQNVDNAEIFMKEEKDLYIKNFFSVGQEFLVLLCIKNSQSFFKLYNKNSQKWMKDIYVGEGFIEHAQGDTSHYNLHFLFNNIYTPTSIYKINFESAKKQRVNELKPEIVIKSNFENLDTSDFVIKKEYYKTKGCKSIPMIMFHSKNLKQNKKNPVIVEAYGDLSASWHPLTSLVKMFFVKEFGGIWCIPGIRGIEGLGKKWTLDGKKLKRKNSIDDFIYAIKHLTKQKYTTSSKIAIYGEGEGGLLTTVVSQREPKLIGAVVAKSPLLDTIRYDKLTEVDYIKEDGYGDLEESKYYKNLYSFSPYHQMDKSYTFKKQWPSTLIIHHLHDFTYFVPNTTKYLAKFYELIKKNKKLRYANPMIAYIMNRDNIFDIEGKTDYFDSEIDEFYRMLLFIQQVLDLKFEK</sequence>
<dbReference type="EMBL" id="LN609396">
    <property type="protein sequence ID" value="CEF59954.1"/>
    <property type="molecule type" value="Genomic_DNA"/>
</dbReference>
<dbReference type="EC" id="3.4.21.-" evidence="7"/>
<name>A0A090KQZ9_STRRB</name>
<evidence type="ECO:0000313" key="12">
    <source>
        <dbReference type="WBParaSite" id="SRAE_X000169600.1"/>
    </source>
</evidence>
<dbReference type="WBParaSite" id="SRAE_X000169600.1">
    <property type="protein sequence ID" value="SRAE_X000169600.1"/>
    <property type="gene ID" value="WBGene00267271"/>
</dbReference>
<feature type="domain" description="Peptidase S9 prolyl oligopeptidase catalytic" evidence="8">
    <location>
        <begin position="439"/>
        <end position="617"/>
    </location>
</feature>
<dbReference type="GeneID" id="36384765"/>
<organism evidence="10">
    <name type="scientific">Strongyloides ratti</name>
    <name type="common">Parasitic roundworm</name>
    <dbReference type="NCBI Taxonomy" id="34506"/>
    <lineage>
        <taxon>Eukaryota</taxon>
        <taxon>Metazoa</taxon>
        <taxon>Ecdysozoa</taxon>
        <taxon>Nematoda</taxon>
        <taxon>Chromadorea</taxon>
        <taxon>Rhabditida</taxon>
        <taxon>Tylenchina</taxon>
        <taxon>Panagrolaimomorpha</taxon>
        <taxon>Strongyloidoidea</taxon>
        <taxon>Strongyloididae</taxon>
        <taxon>Strongyloides</taxon>
    </lineage>
</organism>
<dbReference type="SUPFAM" id="SSF50993">
    <property type="entry name" value="Peptidase/esterase 'gauge' domain"/>
    <property type="match status" value="1"/>
</dbReference>
<dbReference type="OrthoDB" id="248387at2759"/>
<reference evidence="10" key="2">
    <citation type="submission" date="2014-09" db="EMBL/GenBank/DDBJ databases">
        <authorList>
            <person name="Aslett A.Martin."/>
        </authorList>
    </citation>
    <scope>NUCLEOTIDE SEQUENCE</scope>
    <source>
        <strain evidence="10">ED321 Heterogonic</strain>
    </source>
</reference>
<protein>
    <recommendedName>
        <fullName evidence="3 7">Prolyl endopeptidase</fullName>
        <ecNumber evidence="7">3.4.21.-</ecNumber>
    </recommendedName>
</protein>
<dbReference type="InterPro" id="IPR001375">
    <property type="entry name" value="Peptidase_S9_cat"/>
</dbReference>
<evidence type="ECO:0000256" key="1">
    <source>
        <dbReference type="ARBA" id="ARBA00001070"/>
    </source>
</evidence>
<evidence type="ECO:0000313" key="13">
    <source>
        <dbReference type="WormBase" id="SRAE_X000169600"/>
    </source>
</evidence>